<dbReference type="PANTHER" id="PTHR30212:SF2">
    <property type="entry name" value="PROTEIN YIIM"/>
    <property type="match status" value="1"/>
</dbReference>
<dbReference type="Pfam" id="PF03475">
    <property type="entry name" value="YiiM_3-alpha"/>
    <property type="match status" value="1"/>
</dbReference>
<dbReference type="Gene3D" id="2.40.33.20">
    <property type="entry name" value="PK beta-barrel domain-like"/>
    <property type="match status" value="1"/>
</dbReference>
<dbReference type="InterPro" id="IPR052353">
    <property type="entry name" value="Benzoxazolinone_Detox_Enz"/>
</dbReference>
<dbReference type="PANTHER" id="PTHR30212">
    <property type="entry name" value="PROTEIN YIIM"/>
    <property type="match status" value="1"/>
</dbReference>
<dbReference type="EMBL" id="FUYE01000001">
    <property type="protein sequence ID" value="SKA76332.1"/>
    <property type="molecule type" value="Genomic_DNA"/>
</dbReference>
<dbReference type="Proteomes" id="UP000190774">
    <property type="component" value="Unassembled WGS sequence"/>
</dbReference>
<reference evidence="3" key="1">
    <citation type="submission" date="2017-02" db="EMBL/GenBank/DDBJ databases">
        <authorList>
            <person name="Varghese N."/>
            <person name="Submissions S."/>
        </authorList>
    </citation>
    <scope>NUCLEOTIDE SEQUENCE [LARGE SCALE GENOMIC DNA]</scope>
    <source>
        <strain evidence="3">ATCC 700200</strain>
    </source>
</reference>
<dbReference type="STRING" id="48467.SAMN02745166_00151"/>
<dbReference type="Pfam" id="PF03473">
    <property type="entry name" value="MOSC"/>
    <property type="match status" value="1"/>
</dbReference>
<feature type="domain" description="MOSC" evidence="1">
    <location>
        <begin position="35"/>
        <end position="170"/>
    </location>
</feature>
<evidence type="ECO:0000259" key="1">
    <source>
        <dbReference type="PROSITE" id="PS51340"/>
    </source>
</evidence>
<dbReference type="AlphaFoldDB" id="A0A1T4WGA4"/>
<name>A0A1T4WGA4_9BACT</name>
<dbReference type="GO" id="GO:0003824">
    <property type="term" value="F:catalytic activity"/>
    <property type="evidence" value="ECO:0007669"/>
    <property type="project" value="InterPro"/>
</dbReference>
<dbReference type="InterPro" id="IPR011037">
    <property type="entry name" value="Pyrv_Knase-like_insert_dom_sf"/>
</dbReference>
<dbReference type="PROSITE" id="PS51340">
    <property type="entry name" value="MOSC"/>
    <property type="match status" value="1"/>
</dbReference>
<accession>A0A1T4WGA4</accession>
<proteinExistence type="predicted"/>
<sequence>MMTLLSLQTSAIQDIPSQDTSSWWDKPWSTGFYKQPVLESLWLGYEGLKGDQQADRRYHGGSEKAVCVYPSEHYPYWLEKLGLQDMPPGAFGENFTSVGLVETDVCIGDTYEIGEARVQVSQPRQPCWKLARRWQVKDLTAQVERTGYTGFYFRVLKHGQVQAGETFTLCERPFPEWTIALANEIMHHRRSDKDAARDLASCPLLSSSWKDSLWARGQLSAKEQEAARTLRTGL</sequence>
<dbReference type="GO" id="GO:0030170">
    <property type="term" value="F:pyridoxal phosphate binding"/>
    <property type="evidence" value="ECO:0007669"/>
    <property type="project" value="InterPro"/>
</dbReference>
<gene>
    <name evidence="2" type="ORF">SAMN02745166_00151</name>
</gene>
<keyword evidence="3" id="KW-1185">Reference proteome</keyword>
<dbReference type="GO" id="GO:0030151">
    <property type="term" value="F:molybdenum ion binding"/>
    <property type="evidence" value="ECO:0007669"/>
    <property type="project" value="InterPro"/>
</dbReference>
<dbReference type="InterPro" id="IPR005302">
    <property type="entry name" value="MoCF_Sase_C"/>
</dbReference>
<evidence type="ECO:0000313" key="3">
    <source>
        <dbReference type="Proteomes" id="UP000190774"/>
    </source>
</evidence>
<dbReference type="RefSeq" id="WP_245846415.1">
    <property type="nucleotide sequence ID" value="NZ_FUYE01000001.1"/>
</dbReference>
<dbReference type="InterPro" id="IPR005163">
    <property type="entry name" value="Tri_helical_YiiM-like"/>
</dbReference>
<organism evidence="2 3">
    <name type="scientific">Prosthecobacter debontii</name>
    <dbReference type="NCBI Taxonomy" id="48467"/>
    <lineage>
        <taxon>Bacteria</taxon>
        <taxon>Pseudomonadati</taxon>
        <taxon>Verrucomicrobiota</taxon>
        <taxon>Verrucomicrobiia</taxon>
        <taxon>Verrucomicrobiales</taxon>
        <taxon>Verrucomicrobiaceae</taxon>
        <taxon>Prosthecobacter</taxon>
    </lineage>
</organism>
<dbReference type="SUPFAM" id="SSF50800">
    <property type="entry name" value="PK beta-barrel domain-like"/>
    <property type="match status" value="1"/>
</dbReference>
<protein>
    <submittedName>
        <fullName evidence="2">MOSC domain-containing protein YiiM</fullName>
    </submittedName>
</protein>
<evidence type="ECO:0000313" key="2">
    <source>
        <dbReference type="EMBL" id="SKA76332.1"/>
    </source>
</evidence>